<evidence type="ECO:0000313" key="4">
    <source>
        <dbReference type="EMBL" id="GKV48168.1"/>
    </source>
</evidence>
<feature type="region of interest" description="Disordered" evidence="2">
    <location>
        <begin position="286"/>
        <end position="306"/>
    </location>
</feature>
<dbReference type="Proteomes" id="UP001054252">
    <property type="component" value="Unassembled WGS sequence"/>
</dbReference>
<feature type="domain" description="Retrotransposon gag" evidence="3">
    <location>
        <begin position="198"/>
        <end position="250"/>
    </location>
</feature>
<evidence type="ECO:0000313" key="5">
    <source>
        <dbReference type="Proteomes" id="UP001054252"/>
    </source>
</evidence>
<dbReference type="PANTHER" id="PTHR32108">
    <property type="entry name" value="DNA-DIRECTED RNA POLYMERASE SUBUNIT ALPHA"/>
    <property type="match status" value="1"/>
</dbReference>
<reference evidence="4 5" key="1">
    <citation type="journal article" date="2021" name="Commun. Biol.">
        <title>The genome of Shorea leprosula (Dipterocarpaceae) highlights the ecological relevance of drought in aseasonal tropical rainforests.</title>
        <authorList>
            <person name="Ng K.K.S."/>
            <person name="Kobayashi M.J."/>
            <person name="Fawcett J.A."/>
            <person name="Hatakeyama M."/>
            <person name="Paape T."/>
            <person name="Ng C.H."/>
            <person name="Ang C.C."/>
            <person name="Tnah L.H."/>
            <person name="Lee C.T."/>
            <person name="Nishiyama T."/>
            <person name="Sese J."/>
            <person name="O'Brien M.J."/>
            <person name="Copetti D."/>
            <person name="Mohd Noor M.I."/>
            <person name="Ong R.C."/>
            <person name="Putra M."/>
            <person name="Sireger I.Z."/>
            <person name="Indrioko S."/>
            <person name="Kosugi Y."/>
            <person name="Izuno A."/>
            <person name="Isagi Y."/>
            <person name="Lee S.L."/>
            <person name="Shimizu K.K."/>
        </authorList>
    </citation>
    <scope>NUCLEOTIDE SEQUENCE [LARGE SCALE GENOMIC DNA]</scope>
    <source>
        <strain evidence="4">214</strain>
    </source>
</reference>
<dbReference type="Pfam" id="PF03732">
    <property type="entry name" value="Retrotrans_gag"/>
    <property type="match status" value="1"/>
</dbReference>
<proteinExistence type="predicted"/>
<keyword evidence="1" id="KW-0175">Coiled coil</keyword>
<protein>
    <recommendedName>
        <fullName evidence="3">Retrotransposon gag domain-containing protein</fullName>
    </recommendedName>
</protein>
<organism evidence="4 5">
    <name type="scientific">Rubroshorea leprosula</name>
    <dbReference type="NCBI Taxonomy" id="152421"/>
    <lineage>
        <taxon>Eukaryota</taxon>
        <taxon>Viridiplantae</taxon>
        <taxon>Streptophyta</taxon>
        <taxon>Embryophyta</taxon>
        <taxon>Tracheophyta</taxon>
        <taxon>Spermatophyta</taxon>
        <taxon>Magnoliopsida</taxon>
        <taxon>eudicotyledons</taxon>
        <taxon>Gunneridae</taxon>
        <taxon>Pentapetalae</taxon>
        <taxon>rosids</taxon>
        <taxon>malvids</taxon>
        <taxon>Malvales</taxon>
        <taxon>Dipterocarpaceae</taxon>
        <taxon>Rubroshorea</taxon>
    </lineage>
</organism>
<gene>
    <name evidence="4" type="ORF">SLEP1_g54994</name>
</gene>
<keyword evidence="5" id="KW-1185">Reference proteome</keyword>
<dbReference type="InterPro" id="IPR005162">
    <property type="entry name" value="Retrotrans_gag_dom"/>
</dbReference>
<evidence type="ECO:0000256" key="1">
    <source>
        <dbReference type="SAM" id="Coils"/>
    </source>
</evidence>
<dbReference type="PANTHER" id="PTHR32108:SF9">
    <property type="entry name" value="REVERSE TRANSCRIPTASE RNASE H-LIKE DOMAIN-CONTAINING PROTEIN"/>
    <property type="match status" value="1"/>
</dbReference>
<dbReference type="EMBL" id="BPVZ01000248">
    <property type="protein sequence ID" value="GKV48168.1"/>
    <property type="molecule type" value="Genomic_DNA"/>
</dbReference>
<feature type="coiled-coil region" evidence="1">
    <location>
        <begin position="2"/>
        <end position="36"/>
    </location>
</feature>
<comment type="caution">
    <text evidence="4">The sequence shown here is derived from an EMBL/GenBank/DDBJ whole genome shotgun (WGS) entry which is preliminary data.</text>
</comment>
<sequence>MADEANLEKVALENRVENMENTLKELMASFQSLQATLVTRAPLTTSPLFEGNVSMPNLPIATSTLGKEPMSSCPPNPTIGGTSRTKPFVLNAGVATVQSNDQEETQVVKSITADEDKAIKAKVQLMEETLKSMQGVQTNKPVDISSLCFFPNIQLPHKFKLPEFDKYNGTGCPYAHLMMYCRKMAPYANDEKLMIHYFQDSLTGPSDAWFSTLDKSKVKSWHDLTHNFMKQYEYNTSLAPSREDLQKIEKKPIGVVGKQLEDEIKSGIIMDYQAMKSLLEQYQNDSSRVSSSKKVGQNQKKENENSTISSVYEAHNQSRGQFNNRFQAPTYQSTTFTSQSRPVYASWTSRPQQEKKRRYFDKLPMSYTEVFRQLIAARLVTPVPMVPLNPPFPIWYNPQARCEYHSGGVGHDLENCLALKHHVQDLIDVKELQITSEPEVVGPNITKNPLPTHDGPMVNMIEKDSDKGHEVTTSTNNDGLSTSFEKLSICVIGEGRGDDKLTLPTHGEALDNKTVEILPVPIIKL</sequence>
<accession>A0AAV5MH29</accession>
<evidence type="ECO:0000259" key="3">
    <source>
        <dbReference type="Pfam" id="PF03732"/>
    </source>
</evidence>
<feature type="compositionally biased region" description="Polar residues" evidence="2">
    <location>
        <begin position="286"/>
        <end position="298"/>
    </location>
</feature>
<name>A0AAV5MH29_9ROSI</name>
<dbReference type="AlphaFoldDB" id="A0AAV5MH29"/>
<evidence type="ECO:0000256" key="2">
    <source>
        <dbReference type="SAM" id="MobiDB-lite"/>
    </source>
</evidence>